<sequence length="293" mass="33072">MTLRHLKIFTEVCRTGSITRAAENLYMAQPAVSVAIAELERNYGIQLFERINKRLVITEIGSRMYDEASLVLNAFSAFEEHAKRESSHEKLRFGSSLTVGKYMIPRIAADITHAFPDVQISIKIHQTRLIEEMVLRGELDFALIESGASGEALTEIPFYEDRLVAVCAKDYPAADELSAKELAGHRFFLREKGSAARDYFDQYCAREKIRIEPAVESVSTQAIIQCLTGLGGISILSYHIVKAFLSDGTLRQIRIENADFTRTYNVIMRNNKRLTAAQKQILQLCLKSAELFK</sequence>
<evidence type="ECO:0000256" key="3">
    <source>
        <dbReference type="ARBA" id="ARBA00023125"/>
    </source>
</evidence>
<dbReference type="InterPro" id="IPR000847">
    <property type="entry name" value="LysR_HTH_N"/>
</dbReference>
<proteinExistence type="inferred from homology"/>
<evidence type="ECO:0000313" key="6">
    <source>
        <dbReference type="EMBL" id="RXZ62049.1"/>
    </source>
</evidence>
<protein>
    <submittedName>
        <fullName evidence="6">LysR family transcriptional regulator</fullName>
    </submittedName>
</protein>
<dbReference type="Gene3D" id="1.10.10.10">
    <property type="entry name" value="Winged helix-like DNA-binding domain superfamily/Winged helix DNA-binding domain"/>
    <property type="match status" value="1"/>
</dbReference>
<dbReference type="Gene3D" id="3.40.190.290">
    <property type="match status" value="1"/>
</dbReference>
<dbReference type="PROSITE" id="PS50931">
    <property type="entry name" value="HTH_LYSR"/>
    <property type="match status" value="1"/>
</dbReference>
<dbReference type="Pfam" id="PF00126">
    <property type="entry name" value="HTH_1"/>
    <property type="match status" value="1"/>
</dbReference>
<dbReference type="PRINTS" id="PR00039">
    <property type="entry name" value="HTHLYSR"/>
</dbReference>
<organism evidence="6 7">
    <name type="scientific">Candidatus Borkfalkia ceftriaxoniphila</name>
    <dbReference type="NCBI Taxonomy" id="2508949"/>
    <lineage>
        <taxon>Bacteria</taxon>
        <taxon>Bacillati</taxon>
        <taxon>Bacillota</taxon>
        <taxon>Clostridia</taxon>
        <taxon>Christensenellales</taxon>
        <taxon>Christensenellaceae</taxon>
        <taxon>Candidatus Borkfalkia</taxon>
    </lineage>
</organism>
<dbReference type="RefSeq" id="WP_129225356.1">
    <property type="nucleotide sequence ID" value="NZ_SDOZ01000002.1"/>
</dbReference>
<dbReference type="OrthoDB" id="1652954at2"/>
<dbReference type="SUPFAM" id="SSF53850">
    <property type="entry name" value="Periplasmic binding protein-like II"/>
    <property type="match status" value="1"/>
</dbReference>
<feature type="domain" description="HTH lysR-type" evidence="5">
    <location>
        <begin position="1"/>
        <end position="58"/>
    </location>
</feature>
<dbReference type="AlphaFoldDB" id="A0A4Q2KDF2"/>
<evidence type="ECO:0000313" key="7">
    <source>
        <dbReference type="Proteomes" id="UP000291269"/>
    </source>
</evidence>
<accession>A0A4Q2KDF2</accession>
<comment type="caution">
    <text evidence="6">The sequence shown here is derived from an EMBL/GenBank/DDBJ whole genome shotgun (WGS) entry which is preliminary data.</text>
</comment>
<dbReference type="InterPro" id="IPR036390">
    <property type="entry name" value="WH_DNA-bd_sf"/>
</dbReference>
<dbReference type="Proteomes" id="UP000291269">
    <property type="component" value="Unassembled WGS sequence"/>
</dbReference>
<dbReference type="SUPFAM" id="SSF46785">
    <property type="entry name" value="Winged helix' DNA-binding domain"/>
    <property type="match status" value="1"/>
</dbReference>
<gene>
    <name evidence="6" type="ORF">ESZ91_06565</name>
</gene>
<dbReference type="InterPro" id="IPR005119">
    <property type="entry name" value="LysR_subst-bd"/>
</dbReference>
<keyword evidence="2" id="KW-0805">Transcription regulation</keyword>
<dbReference type="EMBL" id="SDOZ01000002">
    <property type="protein sequence ID" value="RXZ62049.1"/>
    <property type="molecule type" value="Genomic_DNA"/>
</dbReference>
<comment type="similarity">
    <text evidence="1">Belongs to the LysR transcriptional regulatory family.</text>
</comment>
<reference evidence="6 7" key="1">
    <citation type="journal article" date="2019" name="Gut">
        <title>Antibiotics-induced monodominance of a novel gut bacterial order.</title>
        <authorList>
            <person name="Hildebrand F."/>
            <person name="Moitinho-Silva L."/>
            <person name="Blasche S."/>
            <person name="Jahn M.T."/>
            <person name="Gossmann T.I."/>
            <person name="Heuerta-Cepas J."/>
            <person name="Hercog R."/>
            <person name="Luetge M."/>
            <person name="Bahram M."/>
            <person name="Pryszlak A."/>
            <person name="Alves R.J."/>
            <person name="Waszak S.M."/>
            <person name="Zhu A."/>
            <person name="Ye L."/>
            <person name="Costea P.I."/>
            <person name="Aalvink S."/>
            <person name="Belzer C."/>
            <person name="Forslund S.K."/>
            <person name="Sunagawa S."/>
            <person name="Hentschel U."/>
            <person name="Merten C."/>
            <person name="Patil K.R."/>
            <person name="Benes V."/>
            <person name="Bork P."/>
        </authorList>
    </citation>
    <scope>NUCLEOTIDE SEQUENCE [LARGE SCALE GENOMIC DNA]</scope>
    <source>
        <strain evidence="6 7">HDS1380</strain>
    </source>
</reference>
<evidence type="ECO:0000256" key="1">
    <source>
        <dbReference type="ARBA" id="ARBA00009437"/>
    </source>
</evidence>
<evidence type="ECO:0000256" key="2">
    <source>
        <dbReference type="ARBA" id="ARBA00023015"/>
    </source>
</evidence>
<dbReference type="GO" id="GO:0003700">
    <property type="term" value="F:DNA-binding transcription factor activity"/>
    <property type="evidence" value="ECO:0007669"/>
    <property type="project" value="InterPro"/>
</dbReference>
<name>A0A4Q2KDF2_9FIRM</name>
<dbReference type="InterPro" id="IPR036388">
    <property type="entry name" value="WH-like_DNA-bd_sf"/>
</dbReference>
<evidence type="ECO:0000256" key="4">
    <source>
        <dbReference type="ARBA" id="ARBA00023163"/>
    </source>
</evidence>
<keyword evidence="3" id="KW-0238">DNA-binding</keyword>
<dbReference type="Pfam" id="PF03466">
    <property type="entry name" value="LysR_substrate"/>
    <property type="match status" value="1"/>
</dbReference>
<dbReference type="GO" id="GO:0000976">
    <property type="term" value="F:transcription cis-regulatory region binding"/>
    <property type="evidence" value="ECO:0007669"/>
    <property type="project" value="TreeGrafter"/>
</dbReference>
<keyword evidence="7" id="KW-1185">Reference proteome</keyword>
<dbReference type="PANTHER" id="PTHR30126:SF40">
    <property type="entry name" value="HTH-TYPE TRANSCRIPTIONAL REGULATOR GLTR"/>
    <property type="match status" value="1"/>
</dbReference>
<dbReference type="PANTHER" id="PTHR30126">
    <property type="entry name" value="HTH-TYPE TRANSCRIPTIONAL REGULATOR"/>
    <property type="match status" value="1"/>
</dbReference>
<dbReference type="FunFam" id="1.10.10.10:FF:000001">
    <property type="entry name" value="LysR family transcriptional regulator"/>
    <property type="match status" value="1"/>
</dbReference>
<evidence type="ECO:0000259" key="5">
    <source>
        <dbReference type="PROSITE" id="PS50931"/>
    </source>
</evidence>
<keyword evidence="4" id="KW-0804">Transcription</keyword>